<organism evidence="3">
    <name type="scientific">Neodiprion lecontei</name>
    <name type="common">Redheaded pine sawfly</name>
    <dbReference type="NCBI Taxonomy" id="441921"/>
    <lineage>
        <taxon>Eukaryota</taxon>
        <taxon>Metazoa</taxon>
        <taxon>Ecdysozoa</taxon>
        <taxon>Arthropoda</taxon>
        <taxon>Hexapoda</taxon>
        <taxon>Insecta</taxon>
        <taxon>Pterygota</taxon>
        <taxon>Neoptera</taxon>
        <taxon>Endopterygota</taxon>
        <taxon>Hymenoptera</taxon>
        <taxon>Tenthredinoidea</taxon>
        <taxon>Diprionidae</taxon>
        <taxon>Diprioninae</taxon>
        <taxon>Neodiprion</taxon>
    </lineage>
</organism>
<keyword evidence="1" id="KW-0472">Membrane</keyword>
<feature type="transmembrane region" description="Helical" evidence="1">
    <location>
        <begin position="52"/>
        <end position="77"/>
    </location>
</feature>
<keyword evidence="1" id="KW-0812">Transmembrane</keyword>
<dbReference type="InParanoid" id="A0A6J0BPW3"/>
<evidence type="ECO:0000256" key="1">
    <source>
        <dbReference type="SAM" id="Phobius"/>
    </source>
</evidence>
<evidence type="ECO:0000313" key="2">
    <source>
        <dbReference type="Proteomes" id="UP000829291"/>
    </source>
</evidence>
<reference evidence="3" key="1">
    <citation type="submission" date="2025-08" db="UniProtKB">
        <authorList>
            <consortium name="RefSeq"/>
        </authorList>
    </citation>
    <scope>IDENTIFICATION</scope>
    <source>
        <tissue evidence="3">Thorax and Abdomen</tissue>
    </source>
</reference>
<dbReference type="Proteomes" id="UP000829291">
    <property type="component" value="Chromosome 2"/>
</dbReference>
<keyword evidence="2" id="KW-1185">Reference proteome</keyword>
<dbReference type="OrthoDB" id="7700731at2759"/>
<accession>A0A6J0BPW3</accession>
<protein>
    <submittedName>
        <fullName evidence="3">Uncharacterized protein LOC107221950</fullName>
    </submittedName>
</protein>
<keyword evidence="1" id="KW-1133">Transmembrane helix</keyword>
<proteinExistence type="predicted"/>
<gene>
    <name evidence="3" type="primary">LOC107221950</name>
</gene>
<evidence type="ECO:0000313" key="3">
    <source>
        <dbReference type="RefSeq" id="XP_015516624.1"/>
    </source>
</evidence>
<dbReference type="GeneID" id="107221950"/>
<dbReference type="AlphaFoldDB" id="A0A6J0BPW3"/>
<dbReference type="KEGG" id="nlo:107221950"/>
<name>A0A6J0BPW3_NEOLC</name>
<sequence length="384" mass="42507">MINKSKHGYEEEKPLLVLSLDSENLRLYQPECETAVTKGAANYLGRWPGHVFAAFVSGFMVIATFVLFGIVTVTFTIPSSEKCRISRNNEADEVPNVYFIKHENRTWNTRELCYIENTARIHENLSVYLINLLSGKEIEKNITEPLNQLRQMTDGRNSHAIPTSLDNLLSQYMTEPRVTKGASSDKKMRKKLTSSLANVKNIEVPIGRLFNGSRLANVCNHLSKEMLEMAARAYVLWNFPGVALDPEFSPNLESLKEYLCRDDGGLNACAAKDSVAAIELNGDVQAASVPCQAFIGYLIRQIAAKGSPDQRRVMQKAIKNFCPKSSRCSGVKILDPLDSLTGGSSSMENLNCPTILATNKDAANKTLRKMLAATSSSSRVFRSA</sequence>
<dbReference type="RefSeq" id="XP_015516624.1">
    <property type="nucleotide sequence ID" value="XM_015661138.2"/>
</dbReference>